<dbReference type="PANTHER" id="PTHR39339">
    <property type="entry name" value="SLR1444 PROTEIN"/>
    <property type="match status" value="1"/>
</dbReference>
<evidence type="ECO:0000313" key="2">
    <source>
        <dbReference type="EMBL" id="CAA9296152.1"/>
    </source>
</evidence>
<dbReference type="Pfam" id="PF05235">
    <property type="entry name" value="CHAD"/>
    <property type="match status" value="1"/>
</dbReference>
<reference evidence="2" key="1">
    <citation type="submission" date="2020-02" db="EMBL/GenBank/DDBJ databases">
        <authorList>
            <person name="Meier V. D."/>
        </authorList>
    </citation>
    <scope>NUCLEOTIDE SEQUENCE</scope>
    <source>
        <strain evidence="2">AVDCRST_MAG77</strain>
    </source>
</reference>
<name>A0A6J4K5V2_9CHLR</name>
<evidence type="ECO:0000259" key="1">
    <source>
        <dbReference type="PROSITE" id="PS51708"/>
    </source>
</evidence>
<dbReference type="AlphaFoldDB" id="A0A6J4K5V2"/>
<dbReference type="PANTHER" id="PTHR39339:SF1">
    <property type="entry name" value="CHAD DOMAIN-CONTAINING PROTEIN"/>
    <property type="match status" value="1"/>
</dbReference>
<dbReference type="InterPro" id="IPR007899">
    <property type="entry name" value="CHAD_dom"/>
</dbReference>
<accession>A0A6J4K5V2</accession>
<dbReference type="InterPro" id="IPR038186">
    <property type="entry name" value="CHAD_dom_sf"/>
</dbReference>
<dbReference type="PROSITE" id="PS51708">
    <property type="entry name" value="CHAD"/>
    <property type="match status" value="1"/>
</dbReference>
<dbReference type="Gene3D" id="1.40.20.10">
    <property type="entry name" value="CHAD domain"/>
    <property type="match status" value="1"/>
</dbReference>
<dbReference type="SMART" id="SM00880">
    <property type="entry name" value="CHAD"/>
    <property type="match status" value="1"/>
</dbReference>
<dbReference type="EMBL" id="CADCTC010000272">
    <property type="protein sequence ID" value="CAA9296152.1"/>
    <property type="molecule type" value="Genomic_DNA"/>
</dbReference>
<organism evidence="2">
    <name type="scientific">uncultured Chloroflexota bacterium</name>
    <dbReference type="NCBI Taxonomy" id="166587"/>
    <lineage>
        <taxon>Bacteria</taxon>
        <taxon>Bacillati</taxon>
        <taxon>Chloroflexota</taxon>
        <taxon>environmental samples</taxon>
    </lineage>
</organism>
<protein>
    <recommendedName>
        <fullName evidence="1">CHAD domain-containing protein</fullName>
    </recommendedName>
</protein>
<gene>
    <name evidence="2" type="ORF">AVDCRST_MAG77-5580</name>
</gene>
<sequence>MIAARQETEDAAVLSLAQLGARTLLEQLGRALKHEPGTRAGDDPEELHKMRVATRRLRVAFKVFGRELAAAGIGTLPEQDVKAVAQAMGGVRDLDVFDEWLAGQAVARPQDGAAIDRLRAHRRALRDGARAVLRDTLDGPAMGAVRDGSLALALDTVAHAPARVKKRRRVRCAGPRLADRALGRLRSAGGELMAPTSEELHRVRILAKRFRYVCEFISPAFGAALDDAIACATEVQDALGDLHDADVAAPGLLRDIERVAADAESARDAAAIARLVEAQHARRDEALPRFRDAWARLPDKKALRAAFKRAPASPQLYKEASE</sequence>
<proteinExistence type="predicted"/>
<feature type="domain" description="CHAD" evidence="1">
    <location>
        <begin position="13"/>
        <end position="299"/>
    </location>
</feature>